<evidence type="ECO:0000259" key="13">
    <source>
        <dbReference type="PROSITE" id="PS51850"/>
    </source>
</evidence>
<feature type="binding site" evidence="11">
    <location>
        <position position="133"/>
    </location>
    <ligand>
        <name>NADP(+)</name>
        <dbReference type="ChEBI" id="CHEBI:58349"/>
    </ligand>
</feature>
<dbReference type="GO" id="GO:0009099">
    <property type="term" value="P:L-valine biosynthetic process"/>
    <property type="evidence" value="ECO:0007669"/>
    <property type="project" value="UniProtKB-UniRule"/>
</dbReference>
<dbReference type="HAMAP" id="MF_00435">
    <property type="entry name" value="IlvC"/>
    <property type="match status" value="1"/>
</dbReference>
<evidence type="ECO:0000256" key="12">
    <source>
        <dbReference type="PROSITE-ProRule" id="PRU01198"/>
    </source>
</evidence>
<organism evidence="15 16">
    <name type="scientific">Kangiella spongicola</name>
    <dbReference type="NCBI Taxonomy" id="796379"/>
    <lineage>
        <taxon>Bacteria</taxon>
        <taxon>Pseudomonadati</taxon>
        <taxon>Pseudomonadota</taxon>
        <taxon>Gammaproteobacteria</taxon>
        <taxon>Kangiellales</taxon>
        <taxon>Kangiellaceae</taxon>
        <taxon>Kangiella</taxon>
    </lineage>
</organism>
<dbReference type="InterPro" id="IPR013023">
    <property type="entry name" value="KARI"/>
</dbReference>
<keyword evidence="7 11" id="KW-0460">Magnesium</keyword>
<keyword evidence="6 11" id="KW-0479">Metal-binding</keyword>
<dbReference type="AlphaFoldDB" id="A0A318D497"/>
<feature type="domain" description="KARI N-terminal Rossmann" evidence="13">
    <location>
        <begin position="1"/>
        <end position="181"/>
    </location>
</feature>
<dbReference type="NCBIfam" id="TIGR00465">
    <property type="entry name" value="ilvC"/>
    <property type="match status" value="1"/>
</dbReference>
<evidence type="ECO:0000313" key="15">
    <source>
        <dbReference type="EMBL" id="PXF64060.1"/>
    </source>
</evidence>
<dbReference type="GO" id="GO:0016853">
    <property type="term" value="F:isomerase activity"/>
    <property type="evidence" value="ECO:0007669"/>
    <property type="project" value="UniProtKB-KW"/>
</dbReference>
<dbReference type="FunFam" id="3.40.50.720:FF:000023">
    <property type="entry name" value="Ketol-acid reductoisomerase (NADP(+))"/>
    <property type="match status" value="1"/>
</dbReference>
<dbReference type="Pfam" id="PF01450">
    <property type="entry name" value="KARI_C"/>
    <property type="match status" value="1"/>
</dbReference>
<feature type="active site" evidence="11">
    <location>
        <position position="107"/>
    </location>
</feature>
<sequence length="338" mass="37520">MQVQYDSSINTEVLKDKKIVVIGYGSQGYAHSNNLKDSGFDVKVALRKGSKTFSKLEHSNLPSAELEEAVKDADLVMLLLPDENQPDVYRQYLEPHLKPGASLGFAHGFNIHFNQIKPREDLNVFMVAPKGPGHTVRSTYTEGSGVPCLVAVHQDVTGDTKELAYAYASAIGGGRAGVIETSFKEETETDLFGEQAVLCGGVTALVQAGFETLTEAGYSPEMAYFECLHELKLIVDLMYEGGINTMRYSISNTAEYGDLTRGNRLITDDTKQAMKSILSEIQSGQFAKEYVDDCRNNYQKLHQLRDSHSKHQIETVGEKLRDMMPWIKKKPLVDQAIN</sequence>
<dbReference type="EMBL" id="QICH01000001">
    <property type="protein sequence ID" value="PXF64060.1"/>
    <property type="molecule type" value="Genomic_DNA"/>
</dbReference>
<dbReference type="InterPro" id="IPR014359">
    <property type="entry name" value="KARI_prok"/>
</dbReference>
<dbReference type="PROSITE" id="PS51850">
    <property type="entry name" value="KARI_N"/>
    <property type="match status" value="1"/>
</dbReference>
<comment type="function">
    <text evidence="1 11">Involved in the biosynthesis of branched-chain amino acids (BCAA). Catalyzes an alkyl-migration followed by a ketol-acid reduction of (S)-2-acetolactate (S2AL) to yield (R)-2,3-dihydroxy-isovalerate. In the isomerase reaction, S2AL is rearranged via a Mg-dependent methyl migration to produce 3-hydroxy-3-methyl-2-ketobutyrate (HMKB). In the reductase reaction, this 2-ketoacid undergoes a metal-dependent reduction by NADPH to yield (R)-2,3-dihydroxy-isovalerate.</text>
</comment>
<dbReference type="GO" id="GO:0005829">
    <property type="term" value="C:cytosol"/>
    <property type="evidence" value="ECO:0007669"/>
    <property type="project" value="TreeGrafter"/>
</dbReference>
<evidence type="ECO:0000256" key="9">
    <source>
        <dbReference type="ARBA" id="ARBA00023304"/>
    </source>
</evidence>
<protein>
    <recommendedName>
        <fullName evidence="11">Ketol-acid reductoisomerase (NADP(+))</fullName>
        <shortName evidence="11">KARI</shortName>
        <ecNumber evidence="11">1.1.1.86</ecNumber>
    </recommendedName>
    <alternativeName>
        <fullName evidence="11">Acetohydroxy-acid isomeroreductase</fullName>
        <shortName evidence="11">AHIR</shortName>
    </alternativeName>
    <alternativeName>
        <fullName evidence="11">Alpha-keto-beta-hydroxylacyl reductoisomerase</fullName>
    </alternativeName>
</protein>
<evidence type="ECO:0000256" key="1">
    <source>
        <dbReference type="ARBA" id="ARBA00002172"/>
    </source>
</evidence>
<comment type="pathway">
    <text evidence="2 11">Amino-acid biosynthesis; L-valine biosynthesis; L-valine from pyruvate: step 2/4.</text>
</comment>
<keyword evidence="8 11" id="KW-0560">Oxidoreductase</keyword>
<dbReference type="Gene3D" id="3.40.50.720">
    <property type="entry name" value="NAD(P)-binding Rossmann-like Domain"/>
    <property type="match status" value="1"/>
</dbReference>
<evidence type="ECO:0000256" key="3">
    <source>
        <dbReference type="ARBA" id="ARBA00004885"/>
    </source>
</evidence>
<comment type="catalytic activity">
    <reaction evidence="10 11">
        <text>(2R)-2,3-dihydroxy-3-methylbutanoate + NADP(+) = (2S)-2-acetolactate + NADPH + H(+)</text>
        <dbReference type="Rhea" id="RHEA:22068"/>
        <dbReference type="ChEBI" id="CHEBI:15378"/>
        <dbReference type="ChEBI" id="CHEBI:49072"/>
        <dbReference type="ChEBI" id="CHEBI:57783"/>
        <dbReference type="ChEBI" id="CHEBI:58349"/>
        <dbReference type="ChEBI" id="CHEBI:58476"/>
        <dbReference type="EC" id="1.1.1.86"/>
    </reaction>
</comment>
<dbReference type="PANTHER" id="PTHR21371:SF1">
    <property type="entry name" value="KETOL-ACID REDUCTOISOMERASE, MITOCHONDRIAL"/>
    <property type="match status" value="1"/>
</dbReference>
<evidence type="ECO:0000256" key="4">
    <source>
        <dbReference type="ARBA" id="ARBA00010318"/>
    </source>
</evidence>
<dbReference type="UniPathway" id="UPA00049">
    <property type="reaction ID" value="UER00060"/>
</dbReference>
<reference evidence="15 16" key="1">
    <citation type="submission" date="2018-05" db="EMBL/GenBank/DDBJ databases">
        <title>Kangiella spongicola genome sequence.</title>
        <authorList>
            <person name="Maclea K.S."/>
            <person name="Goen A.E."/>
            <person name="Kelley C."/>
            <person name="Underriner A."/>
            <person name="Silverwood T."/>
            <person name="Trachtenberg A.M."/>
        </authorList>
    </citation>
    <scope>NUCLEOTIDE SEQUENCE [LARGE SCALE GENOMIC DNA]</scope>
    <source>
        <strain evidence="15 16">ATCC BAA-2076</strain>
    </source>
</reference>
<dbReference type="NCBIfam" id="NF004017">
    <property type="entry name" value="PRK05479.1"/>
    <property type="match status" value="1"/>
</dbReference>
<dbReference type="Proteomes" id="UP000247689">
    <property type="component" value="Unassembled WGS sequence"/>
</dbReference>
<dbReference type="UniPathway" id="UPA00047">
    <property type="reaction ID" value="UER00056"/>
</dbReference>
<comment type="similarity">
    <text evidence="4 11 12">Belongs to the ketol-acid reductoisomerase family.</text>
</comment>
<feature type="binding site" evidence="11 12">
    <location>
        <position position="226"/>
    </location>
    <ligand>
        <name>Mg(2+)</name>
        <dbReference type="ChEBI" id="CHEBI:18420"/>
        <label>2</label>
    </ligand>
</feature>
<comment type="cofactor">
    <cofactor evidence="11">
        <name>Mg(2+)</name>
        <dbReference type="ChEBI" id="CHEBI:18420"/>
    </cofactor>
    <text evidence="11">Binds 2 magnesium ions per subunit.</text>
</comment>
<comment type="catalytic activity">
    <reaction evidence="11">
        <text>(2R,3R)-2,3-dihydroxy-3-methylpentanoate + NADP(+) = (S)-2-ethyl-2-hydroxy-3-oxobutanoate + NADPH + H(+)</text>
        <dbReference type="Rhea" id="RHEA:13493"/>
        <dbReference type="ChEBI" id="CHEBI:15378"/>
        <dbReference type="ChEBI" id="CHEBI:49256"/>
        <dbReference type="ChEBI" id="CHEBI:49258"/>
        <dbReference type="ChEBI" id="CHEBI:57783"/>
        <dbReference type="ChEBI" id="CHEBI:58349"/>
        <dbReference type="EC" id="1.1.1.86"/>
    </reaction>
</comment>
<dbReference type="NCBIfam" id="NF009940">
    <property type="entry name" value="PRK13403.1"/>
    <property type="match status" value="1"/>
</dbReference>
<dbReference type="InterPro" id="IPR008927">
    <property type="entry name" value="6-PGluconate_DH-like_C_sf"/>
</dbReference>
<feature type="binding site" evidence="11 12">
    <location>
        <position position="190"/>
    </location>
    <ligand>
        <name>Mg(2+)</name>
        <dbReference type="ChEBI" id="CHEBI:18420"/>
        <label>1</label>
    </ligand>
</feature>
<dbReference type="GO" id="GO:0050661">
    <property type="term" value="F:NADP binding"/>
    <property type="evidence" value="ECO:0007669"/>
    <property type="project" value="InterPro"/>
</dbReference>
<keyword evidence="9 11" id="KW-0100">Branched-chain amino acid biosynthesis</keyword>
<dbReference type="InterPro" id="IPR000506">
    <property type="entry name" value="KARI_C"/>
</dbReference>
<evidence type="ECO:0000256" key="10">
    <source>
        <dbReference type="ARBA" id="ARBA00049021"/>
    </source>
</evidence>
<dbReference type="EC" id="1.1.1.86" evidence="11"/>
<evidence type="ECO:0000256" key="8">
    <source>
        <dbReference type="ARBA" id="ARBA00023002"/>
    </source>
</evidence>
<dbReference type="Gene3D" id="6.10.240.10">
    <property type="match status" value="1"/>
</dbReference>
<feature type="binding site" evidence="11">
    <location>
        <position position="50"/>
    </location>
    <ligand>
        <name>NADP(+)</name>
        <dbReference type="ChEBI" id="CHEBI:58349"/>
    </ligand>
</feature>
<accession>A0A318D497</accession>
<evidence type="ECO:0000256" key="6">
    <source>
        <dbReference type="ARBA" id="ARBA00022723"/>
    </source>
</evidence>
<feature type="binding site" evidence="11">
    <location>
        <position position="47"/>
    </location>
    <ligand>
        <name>NADP(+)</name>
        <dbReference type="ChEBI" id="CHEBI:58349"/>
    </ligand>
</feature>
<feature type="domain" description="KARI C-terminal knotted" evidence="14">
    <location>
        <begin position="182"/>
        <end position="327"/>
    </location>
</feature>
<feature type="binding site" evidence="11">
    <location>
        <begin position="24"/>
        <end position="27"/>
    </location>
    <ligand>
        <name>NADP(+)</name>
        <dbReference type="ChEBI" id="CHEBI:58349"/>
    </ligand>
</feature>
<feature type="binding site" evidence="11 12">
    <location>
        <position position="194"/>
    </location>
    <ligand>
        <name>Mg(2+)</name>
        <dbReference type="ChEBI" id="CHEBI:18420"/>
        <label>1</label>
    </ligand>
</feature>
<dbReference type="OrthoDB" id="9804088at2"/>
<dbReference type="Pfam" id="PF07991">
    <property type="entry name" value="KARI_N"/>
    <property type="match status" value="1"/>
</dbReference>
<dbReference type="GO" id="GO:0009097">
    <property type="term" value="P:isoleucine biosynthetic process"/>
    <property type="evidence" value="ECO:0007669"/>
    <property type="project" value="UniProtKB-UniRule"/>
</dbReference>
<dbReference type="GO" id="GO:0000287">
    <property type="term" value="F:magnesium ion binding"/>
    <property type="evidence" value="ECO:0007669"/>
    <property type="project" value="UniProtKB-UniRule"/>
</dbReference>
<evidence type="ECO:0000256" key="2">
    <source>
        <dbReference type="ARBA" id="ARBA00004864"/>
    </source>
</evidence>
<feature type="binding site" evidence="11">
    <location>
        <position position="52"/>
    </location>
    <ligand>
        <name>NADP(+)</name>
        <dbReference type="ChEBI" id="CHEBI:58349"/>
    </ligand>
</feature>
<dbReference type="PANTHER" id="PTHR21371">
    <property type="entry name" value="KETOL-ACID REDUCTOISOMERASE, MITOCHONDRIAL"/>
    <property type="match status" value="1"/>
</dbReference>
<feature type="binding site" evidence="11 12">
    <location>
        <position position="230"/>
    </location>
    <ligand>
        <name>Mg(2+)</name>
        <dbReference type="ChEBI" id="CHEBI:18420"/>
        <label>2</label>
    </ligand>
</feature>
<dbReference type="SUPFAM" id="SSF48179">
    <property type="entry name" value="6-phosphogluconate dehydrogenase C-terminal domain-like"/>
    <property type="match status" value="1"/>
</dbReference>
<evidence type="ECO:0000256" key="11">
    <source>
        <dbReference type="HAMAP-Rule" id="MF_00435"/>
    </source>
</evidence>
<dbReference type="SUPFAM" id="SSF51735">
    <property type="entry name" value="NAD(P)-binding Rossmann-fold domains"/>
    <property type="match status" value="1"/>
</dbReference>
<evidence type="ECO:0000259" key="14">
    <source>
        <dbReference type="PROSITE" id="PS51851"/>
    </source>
</evidence>
<feature type="binding site" evidence="11 12">
    <location>
        <position position="251"/>
    </location>
    <ligand>
        <name>substrate</name>
    </ligand>
</feature>
<dbReference type="GO" id="GO:0004455">
    <property type="term" value="F:ketol-acid reductoisomerase activity"/>
    <property type="evidence" value="ECO:0007669"/>
    <property type="project" value="UniProtKB-UniRule"/>
</dbReference>
<comment type="pathway">
    <text evidence="3 11">Amino-acid biosynthesis; L-isoleucine biosynthesis; L-isoleucine from 2-oxobutanoate: step 2/4.</text>
</comment>
<proteinExistence type="inferred from homology"/>
<evidence type="ECO:0000256" key="5">
    <source>
        <dbReference type="ARBA" id="ARBA00022605"/>
    </source>
</evidence>
<keyword evidence="5 11" id="KW-0028">Amino-acid biosynthesis</keyword>
<keyword evidence="11" id="KW-0521">NADP</keyword>
<dbReference type="InterPro" id="IPR013116">
    <property type="entry name" value="KARI_N"/>
</dbReference>
<keyword evidence="16" id="KW-1185">Reference proteome</keyword>
<comment type="caution">
    <text evidence="11">Lacks conserved residue(s) required for the propagation of feature annotation.</text>
</comment>
<name>A0A318D497_9GAMM</name>
<evidence type="ECO:0000313" key="16">
    <source>
        <dbReference type="Proteomes" id="UP000247689"/>
    </source>
</evidence>
<feature type="binding site" evidence="11 12">
    <location>
        <position position="190"/>
    </location>
    <ligand>
        <name>Mg(2+)</name>
        <dbReference type="ChEBI" id="CHEBI:18420"/>
        <label>2</label>
    </ligand>
</feature>
<dbReference type="InterPro" id="IPR036291">
    <property type="entry name" value="NAD(P)-bd_dom_sf"/>
</dbReference>
<dbReference type="RefSeq" id="WP_110199707.1">
    <property type="nucleotide sequence ID" value="NZ_QICH01000001.1"/>
</dbReference>
<dbReference type="PROSITE" id="PS51851">
    <property type="entry name" value="KARI_C"/>
    <property type="match status" value="1"/>
</dbReference>
<keyword evidence="15" id="KW-0413">Isomerase</keyword>
<dbReference type="PIRSF" id="PIRSF000116">
    <property type="entry name" value="IlvC_gammaproteo"/>
    <property type="match status" value="1"/>
</dbReference>
<evidence type="ECO:0000256" key="7">
    <source>
        <dbReference type="ARBA" id="ARBA00022842"/>
    </source>
</evidence>
<comment type="caution">
    <text evidence="15">The sequence shown here is derived from an EMBL/GenBank/DDBJ whole genome shotgun (WGS) entry which is preliminary data.</text>
</comment>
<gene>
    <name evidence="11" type="primary">ilvC</name>
    <name evidence="15" type="ORF">DL796_02660</name>
</gene>